<proteinExistence type="predicted"/>
<name>A0ABR0T084_9HYPO</name>
<reference evidence="1 2" key="1">
    <citation type="submission" date="2024-01" db="EMBL/GenBank/DDBJ databases">
        <title>Complete genome of Cladobotryum mycophilum ATHUM6906.</title>
        <authorList>
            <person name="Christinaki A.C."/>
            <person name="Myridakis A.I."/>
            <person name="Kouvelis V.N."/>
        </authorList>
    </citation>
    <scope>NUCLEOTIDE SEQUENCE [LARGE SCALE GENOMIC DNA]</scope>
    <source>
        <strain evidence="1 2">ATHUM6906</strain>
    </source>
</reference>
<dbReference type="Proteomes" id="UP001338125">
    <property type="component" value="Unassembled WGS sequence"/>
</dbReference>
<gene>
    <name evidence="1" type="ORF">PT974_02737</name>
</gene>
<accession>A0ABR0T084</accession>
<protein>
    <submittedName>
        <fullName evidence="1">Uncharacterized protein</fullName>
    </submittedName>
</protein>
<comment type="caution">
    <text evidence="1">The sequence shown here is derived from an EMBL/GenBank/DDBJ whole genome shotgun (WGS) entry which is preliminary data.</text>
</comment>
<keyword evidence="2" id="KW-1185">Reference proteome</keyword>
<organism evidence="1 2">
    <name type="scientific">Cladobotryum mycophilum</name>
    <dbReference type="NCBI Taxonomy" id="491253"/>
    <lineage>
        <taxon>Eukaryota</taxon>
        <taxon>Fungi</taxon>
        <taxon>Dikarya</taxon>
        <taxon>Ascomycota</taxon>
        <taxon>Pezizomycotina</taxon>
        <taxon>Sordariomycetes</taxon>
        <taxon>Hypocreomycetidae</taxon>
        <taxon>Hypocreales</taxon>
        <taxon>Hypocreaceae</taxon>
        <taxon>Cladobotryum</taxon>
    </lineage>
</organism>
<sequence>MPETDAGALSHVREIATRGTRDTRNRYTFYLDHFAMRLKIPDVELVRQFVRNPEEE</sequence>
<dbReference type="EMBL" id="JAVFKD010000002">
    <property type="protein sequence ID" value="KAK5997381.1"/>
    <property type="molecule type" value="Genomic_DNA"/>
</dbReference>
<evidence type="ECO:0000313" key="2">
    <source>
        <dbReference type="Proteomes" id="UP001338125"/>
    </source>
</evidence>
<evidence type="ECO:0000313" key="1">
    <source>
        <dbReference type="EMBL" id="KAK5997381.1"/>
    </source>
</evidence>